<evidence type="ECO:0000256" key="2">
    <source>
        <dbReference type="ARBA" id="ARBA00001933"/>
    </source>
</evidence>
<dbReference type="SUPFAM" id="SSF51419">
    <property type="entry name" value="PLP-binding barrel"/>
    <property type="match status" value="1"/>
</dbReference>
<evidence type="ECO:0000256" key="5">
    <source>
        <dbReference type="HAMAP-Rule" id="MF_01201"/>
    </source>
</evidence>
<comment type="pathway">
    <text evidence="5">Amino-acid biosynthesis; D-alanine biosynthesis; D-alanine from L-alanine: step 1/1.</text>
</comment>
<dbReference type="InterPro" id="IPR020622">
    <property type="entry name" value="Ala_racemase_pyridoxalP-BS"/>
</dbReference>
<feature type="modified residue" description="N6-(pyridoxal phosphate)lysine" evidence="5 6">
    <location>
        <position position="36"/>
    </location>
</feature>
<dbReference type="PANTHER" id="PTHR30511">
    <property type="entry name" value="ALANINE RACEMASE"/>
    <property type="match status" value="1"/>
</dbReference>
<dbReference type="Pfam" id="PF00842">
    <property type="entry name" value="Ala_racemase_C"/>
    <property type="match status" value="1"/>
</dbReference>
<dbReference type="NCBIfam" id="TIGR00492">
    <property type="entry name" value="alr"/>
    <property type="match status" value="1"/>
</dbReference>
<dbReference type="GO" id="GO:0005829">
    <property type="term" value="C:cytosol"/>
    <property type="evidence" value="ECO:0007669"/>
    <property type="project" value="TreeGrafter"/>
</dbReference>
<dbReference type="GO" id="GO:0008784">
    <property type="term" value="F:alanine racemase activity"/>
    <property type="evidence" value="ECO:0007669"/>
    <property type="project" value="UniProtKB-UniRule"/>
</dbReference>
<dbReference type="InterPro" id="IPR029066">
    <property type="entry name" value="PLP-binding_barrel"/>
</dbReference>
<evidence type="ECO:0000256" key="4">
    <source>
        <dbReference type="ARBA" id="ARBA00023235"/>
    </source>
</evidence>
<keyword evidence="3 5" id="KW-0663">Pyridoxal phosphate</keyword>
<comment type="catalytic activity">
    <reaction evidence="1 5">
        <text>L-alanine = D-alanine</text>
        <dbReference type="Rhea" id="RHEA:20249"/>
        <dbReference type="ChEBI" id="CHEBI:57416"/>
        <dbReference type="ChEBI" id="CHEBI:57972"/>
        <dbReference type="EC" id="5.1.1.1"/>
    </reaction>
</comment>
<dbReference type="InterPro" id="IPR001608">
    <property type="entry name" value="Ala_racemase_N"/>
</dbReference>
<evidence type="ECO:0000256" key="6">
    <source>
        <dbReference type="PIRSR" id="PIRSR600821-50"/>
    </source>
</evidence>
<gene>
    <name evidence="9" type="primary">alr</name>
    <name evidence="9" type="ORF">IMF26_07085</name>
</gene>
<accession>A0AAT9LEY8</accession>
<organism evidence="9">
    <name type="scientific">Candidatus Fermentithermobacillus carboniphilus</name>
    <dbReference type="NCBI Taxonomy" id="3085328"/>
    <lineage>
        <taxon>Bacteria</taxon>
        <taxon>Bacillati</taxon>
        <taxon>Bacillota</taxon>
        <taxon>Candidatus Fermentithermobacillia</taxon>
        <taxon>Candidatus Fermentithermobacillales</taxon>
        <taxon>Candidatus Fermentithermobacillaceae</taxon>
        <taxon>Candidatus Fermentithermobacillus</taxon>
    </lineage>
</organism>
<proteinExistence type="inferred from homology"/>
<reference evidence="9" key="2">
    <citation type="journal article" date="2023" name="Biology">
        <title>Prokaryotic Life Associated with Coal-Fire Gas Vents Revealed by Metagenomics.</title>
        <authorList>
            <person name="Kadnikov V.V."/>
            <person name="Mardanov A.V."/>
            <person name="Beletsky A.V."/>
            <person name="Karnachuk O.V."/>
            <person name="Ravin N.V."/>
        </authorList>
    </citation>
    <scope>NUCLEOTIDE SEQUENCE</scope>
    <source>
        <strain evidence="9">Bu02</strain>
    </source>
</reference>
<dbReference type="HAMAP" id="MF_01201">
    <property type="entry name" value="Ala_racemase"/>
    <property type="match status" value="1"/>
</dbReference>
<protein>
    <recommendedName>
        <fullName evidence="5">Alanine racemase</fullName>
        <ecNumber evidence="5">5.1.1.1</ecNumber>
    </recommendedName>
</protein>
<dbReference type="Gene3D" id="3.20.20.10">
    <property type="entry name" value="Alanine racemase"/>
    <property type="match status" value="1"/>
</dbReference>
<sequence length="374" mass="40144">MLRPVWAEIDLGNFRKNVETVRSLIPPTTRILAVVKANAYGIGAVPASKVALSVPGVEGLAVATPEEAMELREAGIDSVILVLGPVTREATAILAKSEVSVTVTGVDGIRAAEDAGASCKTRCRVHLKIDTGMGRIGFRYGKELDAAIDTLLESPHVEFEGIFTHFAAADTDKEYTEHQLKEFRRAVARVREKGLKPKYVHAANSAAIMDLPDAHLDLVRPGIMLYGCYPDPSLAGKAPLYPVLSLHARVTHVKTVPPGTYIGYGKTFRTTAETTIATIPIGYADGYPRMLSNRGTVLIGGKRYPIAGRVCMDQLMVDVGVDSGVKVGDKVTLIGSDGDESITPDDIAELSGTISHEILTGISARVPRKYIWPC</sequence>
<comment type="function">
    <text evidence="5">Catalyzes the interconversion of L-alanine and D-alanine. May also act on other amino acids.</text>
</comment>
<dbReference type="FunFam" id="2.40.37.10:FF:000006">
    <property type="entry name" value="Alanine racemase"/>
    <property type="match status" value="1"/>
</dbReference>
<dbReference type="KEGG" id="fcz:IMF26_07085"/>
<feature type="domain" description="Alanine racemase C-terminal" evidence="8">
    <location>
        <begin position="243"/>
        <end position="371"/>
    </location>
</feature>
<feature type="binding site" evidence="5 7">
    <location>
        <position position="135"/>
    </location>
    <ligand>
        <name>substrate</name>
    </ligand>
</feature>
<dbReference type="InterPro" id="IPR009006">
    <property type="entry name" value="Ala_racemase/Decarboxylase_C"/>
</dbReference>
<evidence type="ECO:0000256" key="1">
    <source>
        <dbReference type="ARBA" id="ARBA00000316"/>
    </source>
</evidence>
<dbReference type="GO" id="GO:0030632">
    <property type="term" value="P:D-alanine biosynthetic process"/>
    <property type="evidence" value="ECO:0007669"/>
    <property type="project" value="UniProtKB-UniRule"/>
</dbReference>
<comment type="similarity">
    <text evidence="5">Belongs to the alanine racemase family.</text>
</comment>
<dbReference type="InterPro" id="IPR011079">
    <property type="entry name" value="Ala_racemase_C"/>
</dbReference>
<dbReference type="PROSITE" id="PS00395">
    <property type="entry name" value="ALANINE_RACEMASE"/>
    <property type="match status" value="1"/>
</dbReference>
<feature type="active site" description="Proton acceptor; specific for D-alanine" evidence="5">
    <location>
        <position position="36"/>
    </location>
</feature>
<evidence type="ECO:0000259" key="8">
    <source>
        <dbReference type="SMART" id="SM01005"/>
    </source>
</evidence>
<dbReference type="Gene3D" id="2.40.37.10">
    <property type="entry name" value="Lyase, Ornithine Decarboxylase, Chain A, domain 1"/>
    <property type="match status" value="1"/>
</dbReference>
<dbReference type="GO" id="GO:0030170">
    <property type="term" value="F:pyridoxal phosphate binding"/>
    <property type="evidence" value="ECO:0007669"/>
    <property type="project" value="UniProtKB-UniRule"/>
</dbReference>
<evidence type="ECO:0000313" key="9">
    <source>
        <dbReference type="EMBL" id="QUL99624.1"/>
    </source>
</evidence>
<evidence type="ECO:0000256" key="3">
    <source>
        <dbReference type="ARBA" id="ARBA00022898"/>
    </source>
</evidence>
<dbReference type="CDD" id="cd00430">
    <property type="entry name" value="PLPDE_III_AR"/>
    <property type="match status" value="1"/>
</dbReference>
<dbReference type="SUPFAM" id="SSF50621">
    <property type="entry name" value="Alanine racemase C-terminal domain-like"/>
    <property type="match status" value="1"/>
</dbReference>
<dbReference type="EC" id="5.1.1.1" evidence="5"/>
<dbReference type="EMBL" id="CP062796">
    <property type="protein sequence ID" value="QUL99624.1"/>
    <property type="molecule type" value="Genomic_DNA"/>
</dbReference>
<dbReference type="SMART" id="SM01005">
    <property type="entry name" value="Ala_racemase_C"/>
    <property type="match status" value="1"/>
</dbReference>
<dbReference type="InterPro" id="IPR000821">
    <property type="entry name" value="Ala_racemase"/>
</dbReference>
<dbReference type="FunFam" id="3.20.20.10:FF:000002">
    <property type="entry name" value="Alanine racemase"/>
    <property type="match status" value="1"/>
</dbReference>
<feature type="binding site" evidence="5 7">
    <location>
        <position position="312"/>
    </location>
    <ligand>
        <name>substrate</name>
    </ligand>
</feature>
<name>A0AAT9LEY8_9FIRM</name>
<evidence type="ECO:0000256" key="7">
    <source>
        <dbReference type="PIRSR" id="PIRSR600821-52"/>
    </source>
</evidence>
<dbReference type="Pfam" id="PF01168">
    <property type="entry name" value="Ala_racemase_N"/>
    <property type="match status" value="1"/>
</dbReference>
<keyword evidence="4 5" id="KW-0413">Isomerase</keyword>
<comment type="cofactor">
    <cofactor evidence="2 5 6">
        <name>pyridoxal 5'-phosphate</name>
        <dbReference type="ChEBI" id="CHEBI:597326"/>
    </cofactor>
</comment>
<dbReference type="PRINTS" id="PR00992">
    <property type="entry name" value="ALARACEMASE"/>
</dbReference>
<dbReference type="AlphaFoldDB" id="A0AAT9LEY8"/>
<feature type="active site" description="Proton acceptor; specific for L-alanine" evidence="5">
    <location>
        <position position="264"/>
    </location>
</feature>
<dbReference type="PANTHER" id="PTHR30511:SF0">
    <property type="entry name" value="ALANINE RACEMASE, CATABOLIC-RELATED"/>
    <property type="match status" value="1"/>
</dbReference>
<reference evidence="9" key="1">
    <citation type="submission" date="2020-10" db="EMBL/GenBank/DDBJ databases">
        <authorList>
            <person name="Kadnikov V."/>
            <person name="Beletsky A.V."/>
            <person name="Mardanov A.V."/>
            <person name="Karnachuk O.V."/>
            <person name="Ravin N.V."/>
        </authorList>
    </citation>
    <scope>NUCLEOTIDE SEQUENCE</scope>
    <source>
        <strain evidence="9">Bu02</strain>
    </source>
</reference>